<dbReference type="Proteomes" id="UP001497535">
    <property type="component" value="Unassembled WGS sequence"/>
</dbReference>
<proteinExistence type="predicted"/>
<name>A0ACB0ZMN7_MELEN</name>
<reference evidence="1" key="1">
    <citation type="submission" date="2023-11" db="EMBL/GenBank/DDBJ databases">
        <authorList>
            <person name="Poullet M."/>
        </authorList>
    </citation>
    <scope>NUCLEOTIDE SEQUENCE</scope>
    <source>
        <strain evidence="1">E1834</strain>
    </source>
</reference>
<protein>
    <submittedName>
        <fullName evidence="1">Uncharacterized protein</fullName>
    </submittedName>
</protein>
<comment type="caution">
    <text evidence="1">The sequence shown here is derived from an EMBL/GenBank/DDBJ whole genome shotgun (WGS) entry which is preliminary data.</text>
</comment>
<evidence type="ECO:0000313" key="2">
    <source>
        <dbReference type="Proteomes" id="UP001497535"/>
    </source>
</evidence>
<gene>
    <name evidence="1" type="ORF">MENTE1834_LOCUS26832</name>
</gene>
<sequence length="80" mass="10075">MFTFEYLNTKWENLEILMDLFEIFNECSKIPEECFCMELNKKYEEKTKELVKKKIDEFLFNYIYEKLKIRVGRYIYIKKF</sequence>
<organism evidence="1 2">
    <name type="scientific">Meloidogyne enterolobii</name>
    <name type="common">Root-knot nematode worm</name>
    <name type="synonym">Meloidogyne mayaguensis</name>
    <dbReference type="NCBI Taxonomy" id="390850"/>
    <lineage>
        <taxon>Eukaryota</taxon>
        <taxon>Metazoa</taxon>
        <taxon>Ecdysozoa</taxon>
        <taxon>Nematoda</taxon>
        <taxon>Chromadorea</taxon>
        <taxon>Rhabditida</taxon>
        <taxon>Tylenchina</taxon>
        <taxon>Tylenchomorpha</taxon>
        <taxon>Tylenchoidea</taxon>
        <taxon>Meloidogynidae</taxon>
        <taxon>Meloidogyninae</taxon>
        <taxon>Meloidogyne</taxon>
    </lineage>
</organism>
<accession>A0ACB0ZMN7</accession>
<keyword evidence="2" id="KW-1185">Reference proteome</keyword>
<evidence type="ECO:0000313" key="1">
    <source>
        <dbReference type="EMBL" id="CAK5079702.1"/>
    </source>
</evidence>
<dbReference type="EMBL" id="CAVMJV010000039">
    <property type="protein sequence ID" value="CAK5079702.1"/>
    <property type="molecule type" value="Genomic_DNA"/>
</dbReference>